<dbReference type="Pfam" id="PF00392">
    <property type="entry name" value="GntR"/>
    <property type="match status" value="1"/>
</dbReference>
<dbReference type="PANTHER" id="PTHR43537:SF5">
    <property type="entry name" value="UXU OPERON TRANSCRIPTIONAL REGULATOR"/>
    <property type="match status" value="1"/>
</dbReference>
<dbReference type="PANTHER" id="PTHR43537">
    <property type="entry name" value="TRANSCRIPTIONAL REGULATOR, GNTR FAMILY"/>
    <property type="match status" value="1"/>
</dbReference>
<dbReference type="PRINTS" id="PR00035">
    <property type="entry name" value="HTHGNTR"/>
</dbReference>
<keyword evidence="6" id="KW-1185">Reference proteome</keyword>
<comment type="caution">
    <text evidence="5">The sequence shown here is derived from an EMBL/GenBank/DDBJ whole genome shotgun (WGS) entry which is preliminary data.</text>
</comment>
<dbReference type="GO" id="GO:0003677">
    <property type="term" value="F:DNA binding"/>
    <property type="evidence" value="ECO:0007669"/>
    <property type="project" value="UniProtKB-KW"/>
</dbReference>
<dbReference type="InterPro" id="IPR036388">
    <property type="entry name" value="WH-like_DNA-bd_sf"/>
</dbReference>
<keyword evidence="3" id="KW-0804">Transcription</keyword>
<proteinExistence type="predicted"/>
<evidence type="ECO:0000259" key="4">
    <source>
        <dbReference type="PROSITE" id="PS50949"/>
    </source>
</evidence>
<dbReference type="RefSeq" id="WP_183401446.1">
    <property type="nucleotide sequence ID" value="NZ_JACIDS010000008.1"/>
</dbReference>
<gene>
    <name evidence="5" type="ORF">GGR25_004868</name>
</gene>
<dbReference type="PROSITE" id="PS50949">
    <property type="entry name" value="HTH_GNTR"/>
    <property type="match status" value="1"/>
</dbReference>
<dbReference type="SMART" id="SM00345">
    <property type="entry name" value="HTH_GNTR"/>
    <property type="match status" value="1"/>
</dbReference>
<dbReference type="EMBL" id="JACIDS010000008">
    <property type="protein sequence ID" value="MBB3933790.1"/>
    <property type="molecule type" value="Genomic_DNA"/>
</dbReference>
<dbReference type="InterPro" id="IPR011711">
    <property type="entry name" value="GntR_C"/>
</dbReference>
<dbReference type="Pfam" id="PF07729">
    <property type="entry name" value="FCD"/>
    <property type="match status" value="1"/>
</dbReference>
<feature type="domain" description="HTH gntR-type" evidence="4">
    <location>
        <begin position="35"/>
        <end position="102"/>
    </location>
</feature>
<evidence type="ECO:0000313" key="6">
    <source>
        <dbReference type="Proteomes" id="UP000553963"/>
    </source>
</evidence>
<dbReference type="SUPFAM" id="SSF48008">
    <property type="entry name" value="GntR ligand-binding domain-like"/>
    <property type="match status" value="1"/>
</dbReference>
<dbReference type="SUPFAM" id="SSF46785">
    <property type="entry name" value="Winged helix' DNA-binding domain"/>
    <property type="match status" value="1"/>
</dbReference>
<dbReference type="InterPro" id="IPR036390">
    <property type="entry name" value="WH_DNA-bd_sf"/>
</dbReference>
<reference evidence="5 6" key="1">
    <citation type="submission" date="2020-08" db="EMBL/GenBank/DDBJ databases">
        <title>Genomic Encyclopedia of Type Strains, Phase IV (KMG-IV): sequencing the most valuable type-strain genomes for metagenomic binning, comparative biology and taxonomic classification.</title>
        <authorList>
            <person name="Goeker M."/>
        </authorList>
    </citation>
    <scope>NUCLEOTIDE SEQUENCE [LARGE SCALE GENOMIC DNA]</scope>
    <source>
        <strain evidence="5 6">DSM 25966</strain>
    </source>
</reference>
<dbReference type="SMART" id="SM00895">
    <property type="entry name" value="FCD"/>
    <property type="match status" value="1"/>
</dbReference>
<evidence type="ECO:0000256" key="2">
    <source>
        <dbReference type="ARBA" id="ARBA00023125"/>
    </source>
</evidence>
<evidence type="ECO:0000256" key="1">
    <source>
        <dbReference type="ARBA" id="ARBA00023015"/>
    </source>
</evidence>
<dbReference type="InterPro" id="IPR000524">
    <property type="entry name" value="Tscrpt_reg_HTH_GntR"/>
</dbReference>
<dbReference type="AlphaFoldDB" id="A0A840ATR2"/>
<keyword evidence="2 5" id="KW-0238">DNA-binding</keyword>
<accession>A0A840ATR2</accession>
<organism evidence="5 6">
    <name type="scientific">Kaistia hirudinis</name>
    <dbReference type="NCBI Taxonomy" id="1293440"/>
    <lineage>
        <taxon>Bacteria</taxon>
        <taxon>Pseudomonadati</taxon>
        <taxon>Pseudomonadota</taxon>
        <taxon>Alphaproteobacteria</taxon>
        <taxon>Hyphomicrobiales</taxon>
        <taxon>Kaistiaceae</taxon>
        <taxon>Kaistia</taxon>
    </lineage>
</organism>
<dbReference type="Gene3D" id="1.20.120.530">
    <property type="entry name" value="GntR ligand-binding domain-like"/>
    <property type="match status" value="1"/>
</dbReference>
<sequence>MVTRIEEVDAPATRADDERHAGVEPVAFATRAASKNLAALAYGEIARLIEKKELQAGEVVVEQNLAAYLGISRTPVRQALQRLELEGLLIKSNTKSFFVRKVDLKEYLQSLKAREIIEAAAAGMCVDLAPAEKIAAAKATLKRLKASDHYDQEAHWASDKEVHDIVADYCGNQVVGNIVKSLRVTTKLFEIERLAERLEPDARQHEVILDKIEHRDAAGARKAMSDHIKSLFQFAIDTVI</sequence>
<dbReference type="GO" id="GO:0003700">
    <property type="term" value="F:DNA-binding transcription factor activity"/>
    <property type="evidence" value="ECO:0007669"/>
    <property type="project" value="InterPro"/>
</dbReference>
<dbReference type="Proteomes" id="UP000553963">
    <property type="component" value="Unassembled WGS sequence"/>
</dbReference>
<name>A0A840ATR2_9HYPH</name>
<protein>
    <submittedName>
        <fullName evidence="5">DNA-binding GntR family transcriptional regulator</fullName>
    </submittedName>
</protein>
<dbReference type="Gene3D" id="1.10.10.10">
    <property type="entry name" value="Winged helix-like DNA-binding domain superfamily/Winged helix DNA-binding domain"/>
    <property type="match status" value="1"/>
</dbReference>
<evidence type="ECO:0000313" key="5">
    <source>
        <dbReference type="EMBL" id="MBB3933790.1"/>
    </source>
</evidence>
<keyword evidence="1" id="KW-0805">Transcription regulation</keyword>
<evidence type="ECO:0000256" key="3">
    <source>
        <dbReference type="ARBA" id="ARBA00023163"/>
    </source>
</evidence>
<dbReference type="InterPro" id="IPR008920">
    <property type="entry name" value="TF_FadR/GntR_C"/>
</dbReference>